<dbReference type="CDD" id="cd09993">
    <property type="entry name" value="HDAC_classIV"/>
    <property type="match status" value="1"/>
</dbReference>
<proteinExistence type="inferred from homology"/>
<dbReference type="InterPro" id="IPR044150">
    <property type="entry name" value="HDAC_classIV"/>
</dbReference>
<dbReference type="GO" id="GO:0040029">
    <property type="term" value="P:epigenetic regulation of gene expression"/>
    <property type="evidence" value="ECO:0007669"/>
    <property type="project" value="TreeGrafter"/>
</dbReference>
<dbReference type="EMBL" id="JHEG02000007">
    <property type="protein sequence ID" value="KIE13800.1"/>
    <property type="molecule type" value="Genomic_DNA"/>
</dbReference>
<dbReference type="Gene3D" id="3.40.800.20">
    <property type="entry name" value="Histone deacetylase domain"/>
    <property type="match status" value="1"/>
</dbReference>
<dbReference type="InterPro" id="IPR023696">
    <property type="entry name" value="Ureohydrolase_dom_sf"/>
</dbReference>
<dbReference type="PANTHER" id="PTHR10625:SF23">
    <property type="entry name" value="HISTONE DEACETYLASE 11"/>
    <property type="match status" value="1"/>
</dbReference>
<dbReference type="InterPro" id="IPR023801">
    <property type="entry name" value="His_deacetylse_dom"/>
</dbReference>
<evidence type="ECO:0000256" key="1">
    <source>
        <dbReference type="ARBA" id="ARBA00005947"/>
    </source>
</evidence>
<name>A0A0C1RP49_9CYAN</name>
<dbReference type="SUPFAM" id="SSF52768">
    <property type="entry name" value="Arginase/deacetylase"/>
    <property type="match status" value="1"/>
</dbReference>
<dbReference type="OrthoDB" id="9808367at2"/>
<evidence type="ECO:0000259" key="3">
    <source>
        <dbReference type="Pfam" id="PF00850"/>
    </source>
</evidence>
<dbReference type="PRINTS" id="PR01270">
    <property type="entry name" value="HDASUPER"/>
</dbReference>
<dbReference type="Pfam" id="PF00850">
    <property type="entry name" value="Hist_deacetyl"/>
    <property type="match status" value="1"/>
</dbReference>
<keyword evidence="2" id="KW-0378">Hydrolase</keyword>
<gene>
    <name evidence="4" type="ORF">DA73_0202065</name>
</gene>
<evidence type="ECO:0000313" key="4">
    <source>
        <dbReference type="EMBL" id="KIE13800.1"/>
    </source>
</evidence>
<comment type="similarity">
    <text evidence="1">Belongs to the histone deacetylase family.</text>
</comment>
<comment type="caution">
    <text evidence="4">The sequence shown here is derived from an EMBL/GenBank/DDBJ whole genome shotgun (WGS) entry which is preliminary data.</text>
</comment>
<dbReference type="InterPro" id="IPR000286">
    <property type="entry name" value="HDACs"/>
</dbReference>
<dbReference type="GO" id="GO:0004407">
    <property type="term" value="F:histone deacetylase activity"/>
    <property type="evidence" value="ECO:0007669"/>
    <property type="project" value="InterPro"/>
</dbReference>
<dbReference type="PANTHER" id="PTHR10625">
    <property type="entry name" value="HISTONE DEACETYLASE HDAC1-RELATED"/>
    <property type="match status" value="1"/>
</dbReference>
<feature type="domain" description="Histone deacetylase" evidence="3">
    <location>
        <begin position="24"/>
        <end position="308"/>
    </location>
</feature>
<organism evidence="4">
    <name type="scientific">Tolypothrix bouteillei VB521301</name>
    <dbReference type="NCBI Taxonomy" id="1479485"/>
    <lineage>
        <taxon>Bacteria</taxon>
        <taxon>Bacillati</taxon>
        <taxon>Cyanobacteriota</taxon>
        <taxon>Cyanophyceae</taxon>
        <taxon>Nostocales</taxon>
        <taxon>Tolypothrichaceae</taxon>
        <taxon>Tolypothrix</taxon>
    </lineage>
</organism>
<protein>
    <recommendedName>
        <fullName evidence="3">Histone deacetylase domain-containing protein</fullName>
    </recommendedName>
</protein>
<accession>A0A0C1RP49</accession>
<dbReference type="AlphaFoldDB" id="A0A0C1RP49"/>
<dbReference type="STRING" id="1479485.DA73_0202065"/>
<reference evidence="4" key="1">
    <citation type="journal article" date="2015" name="Genome Announc.">
        <title>Draft Genome Sequence of Tolypothrix boutellei Strain VB521301.</title>
        <authorList>
            <person name="Chandrababunaidu M.M."/>
            <person name="Singh D."/>
            <person name="Sen D."/>
            <person name="Bhan S."/>
            <person name="Das S."/>
            <person name="Gupta A."/>
            <person name="Adhikary S.P."/>
            <person name="Tripathy S."/>
        </authorList>
    </citation>
    <scope>NUCLEOTIDE SEQUENCE</scope>
    <source>
        <strain evidence="4">VB521301</strain>
    </source>
</reference>
<sequence>MKLNPSIIFSPKYDIQFFGLEKLHPFDSCKYGRVWKELKKIFGKNLDNWTKSPEREVLTDELSTVHTQGYLSEFLTNSWYLSQALELLPLALVPYKLIDRAVLYPMRLATRGTILAAECALEDGISVNLSGGYHHASREQGEGFCIYSDIGIAIYQLRQSGKIKSDDKVLVIDLDAHQGNGIARIFYKDESVFILDMYNEDIYPQDSWARKRINANIPLNSGTNNSVYLDKLKTELPLFIKTYKDAKIAFYNAGTDIYENDSIGKLRISKQAVLERDKFVFNSLIDSEIPCAMVLSGGYSKESYKLVVNTIDYILRTWAMGSRI</sequence>
<dbReference type="InterPro" id="IPR037138">
    <property type="entry name" value="His_deacetylse_dom_sf"/>
</dbReference>
<evidence type="ECO:0000256" key="2">
    <source>
        <dbReference type="ARBA" id="ARBA00022801"/>
    </source>
</evidence>
<dbReference type="GO" id="GO:0016787">
    <property type="term" value="F:hydrolase activity"/>
    <property type="evidence" value="ECO:0007669"/>
    <property type="project" value="UniProtKB-KW"/>
</dbReference>